<dbReference type="PANTHER" id="PTHR47385">
    <property type="entry name" value="CALPONIN"/>
    <property type="match status" value="1"/>
</dbReference>
<gene>
    <name evidence="2" type="ORF">LAZ67_2002893</name>
</gene>
<reference evidence="2 3" key="1">
    <citation type="submission" date="2022-01" db="EMBL/GenBank/DDBJ databases">
        <title>A chromosomal length assembly of Cordylochernes scorpioides.</title>
        <authorList>
            <person name="Zeh D."/>
            <person name="Zeh J."/>
        </authorList>
    </citation>
    <scope>NUCLEOTIDE SEQUENCE [LARGE SCALE GENOMIC DNA]</scope>
    <source>
        <strain evidence="2">IN4F17</strain>
        <tissue evidence="2">Whole Body</tissue>
    </source>
</reference>
<feature type="domain" description="Calponin-homology (CH)" evidence="1">
    <location>
        <begin position="7"/>
        <end position="112"/>
    </location>
</feature>
<evidence type="ECO:0000259" key="1">
    <source>
        <dbReference type="PROSITE" id="PS50021"/>
    </source>
</evidence>
<name>A0ABY6K2K5_9ARAC</name>
<dbReference type="Gene3D" id="1.10.418.10">
    <property type="entry name" value="Calponin-like domain"/>
    <property type="match status" value="1"/>
</dbReference>
<accession>A0ABY6K2K5</accession>
<protein>
    <recommendedName>
        <fullName evidence="1">Calponin-homology (CH) domain-containing protein</fullName>
    </recommendedName>
</protein>
<keyword evidence="3" id="KW-1185">Reference proteome</keyword>
<dbReference type="Proteomes" id="UP001235939">
    <property type="component" value="Chromosome 02"/>
</dbReference>
<dbReference type="PRINTS" id="PR00888">
    <property type="entry name" value="SM22CALPONIN"/>
</dbReference>
<dbReference type="EMBL" id="CP092864">
    <property type="protein sequence ID" value="UYV63033.1"/>
    <property type="molecule type" value="Genomic_DNA"/>
</dbReference>
<sequence>MCVQRDATKESQILMWIWNVLEEIGTFDFEQYLRDGVLLCRLMNTIKPGSIPGDISAGSNLAVKRKNVEKFLAACEKYGVPKALLFHPEDLLLMQHLPRVTRCIFALGKLVEENGDWDGPQLGDEPYEAVNKAGRRRGGMPFGDDIYVAHVNIENVKKTLATPDPKRQVKPKKISLIDLGHW</sequence>
<evidence type="ECO:0000313" key="3">
    <source>
        <dbReference type="Proteomes" id="UP001235939"/>
    </source>
</evidence>
<dbReference type="PANTHER" id="PTHR47385:SF14">
    <property type="entry name" value="TRANSGELIN"/>
    <property type="match status" value="1"/>
</dbReference>
<proteinExistence type="predicted"/>
<dbReference type="Pfam" id="PF00307">
    <property type="entry name" value="CH"/>
    <property type="match status" value="1"/>
</dbReference>
<dbReference type="InterPro" id="IPR036872">
    <property type="entry name" value="CH_dom_sf"/>
</dbReference>
<organism evidence="2 3">
    <name type="scientific">Cordylochernes scorpioides</name>
    <dbReference type="NCBI Taxonomy" id="51811"/>
    <lineage>
        <taxon>Eukaryota</taxon>
        <taxon>Metazoa</taxon>
        <taxon>Ecdysozoa</taxon>
        <taxon>Arthropoda</taxon>
        <taxon>Chelicerata</taxon>
        <taxon>Arachnida</taxon>
        <taxon>Pseudoscorpiones</taxon>
        <taxon>Cheliferoidea</taxon>
        <taxon>Chernetidae</taxon>
        <taxon>Cordylochernes</taxon>
    </lineage>
</organism>
<dbReference type="InterPro" id="IPR050606">
    <property type="entry name" value="Calponin-like"/>
</dbReference>
<evidence type="ECO:0000313" key="2">
    <source>
        <dbReference type="EMBL" id="UYV63033.1"/>
    </source>
</evidence>
<dbReference type="CDD" id="cd00014">
    <property type="entry name" value="CH_SF"/>
    <property type="match status" value="1"/>
</dbReference>
<dbReference type="InterPro" id="IPR003096">
    <property type="entry name" value="SM22_calponin"/>
</dbReference>
<dbReference type="PROSITE" id="PS50021">
    <property type="entry name" value="CH"/>
    <property type="match status" value="1"/>
</dbReference>
<dbReference type="SUPFAM" id="SSF47576">
    <property type="entry name" value="Calponin-homology domain, CH-domain"/>
    <property type="match status" value="1"/>
</dbReference>
<dbReference type="InterPro" id="IPR001715">
    <property type="entry name" value="CH_dom"/>
</dbReference>
<dbReference type="SMART" id="SM00033">
    <property type="entry name" value="CH"/>
    <property type="match status" value="1"/>
</dbReference>